<dbReference type="Pfam" id="PF04149">
    <property type="entry name" value="DUF397"/>
    <property type="match status" value="1"/>
</dbReference>
<organism evidence="3 4">
    <name type="scientific">Glycomyces algeriensis</name>
    <dbReference type="NCBI Taxonomy" id="256037"/>
    <lineage>
        <taxon>Bacteria</taxon>
        <taxon>Bacillati</taxon>
        <taxon>Actinomycetota</taxon>
        <taxon>Actinomycetes</taxon>
        <taxon>Glycomycetales</taxon>
        <taxon>Glycomycetaceae</taxon>
        <taxon>Glycomyces</taxon>
    </lineage>
</organism>
<evidence type="ECO:0000259" key="2">
    <source>
        <dbReference type="Pfam" id="PF04149"/>
    </source>
</evidence>
<dbReference type="Proteomes" id="UP001144313">
    <property type="component" value="Unassembled WGS sequence"/>
</dbReference>
<accession>A0A9W6LJG8</accession>
<reference evidence="3" key="1">
    <citation type="submission" date="2022-12" db="EMBL/GenBank/DDBJ databases">
        <title>Reference genome sequencing for broad-spectrum identification of bacterial and archaeal isolates by mass spectrometry.</title>
        <authorList>
            <person name="Sekiguchi Y."/>
            <person name="Tourlousse D.M."/>
        </authorList>
    </citation>
    <scope>NUCLEOTIDE SEQUENCE</scope>
    <source>
        <strain evidence="3">LLR39Z86</strain>
    </source>
</reference>
<dbReference type="EMBL" id="BSDT01000001">
    <property type="protein sequence ID" value="GLI45029.1"/>
    <property type="molecule type" value="Genomic_DNA"/>
</dbReference>
<proteinExistence type="predicted"/>
<feature type="domain" description="DUF397" evidence="2">
    <location>
        <begin position="5"/>
        <end position="58"/>
    </location>
</feature>
<comment type="caution">
    <text evidence="3">The sequence shown here is derived from an EMBL/GenBank/DDBJ whole genome shotgun (WGS) entry which is preliminary data.</text>
</comment>
<dbReference type="RefSeq" id="WP_270115805.1">
    <property type="nucleotide sequence ID" value="NZ_BAAAOL010000001.1"/>
</dbReference>
<gene>
    <name evidence="3" type="ORF">GALLR39Z86_48790</name>
</gene>
<sequence>MSQDGWRKSSRSDGTENSNCVEARPAGTGFQVRDSKLGDDSPIFDLKTVDFTALLQQADR</sequence>
<name>A0A9W6LJG8_9ACTN</name>
<evidence type="ECO:0000313" key="4">
    <source>
        <dbReference type="Proteomes" id="UP001144313"/>
    </source>
</evidence>
<feature type="region of interest" description="Disordered" evidence="1">
    <location>
        <begin position="1"/>
        <end position="40"/>
    </location>
</feature>
<evidence type="ECO:0000256" key="1">
    <source>
        <dbReference type="SAM" id="MobiDB-lite"/>
    </source>
</evidence>
<feature type="compositionally biased region" description="Basic and acidic residues" evidence="1">
    <location>
        <begin position="1"/>
        <end position="14"/>
    </location>
</feature>
<dbReference type="AlphaFoldDB" id="A0A9W6LJG8"/>
<evidence type="ECO:0000313" key="3">
    <source>
        <dbReference type="EMBL" id="GLI45029.1"/>
    </source>
</evidence>
<keyword evidence="4" id="KW-1185">Reference proteome</keyword>
<protein>
    <recommendedName>
        <fullName evidence="2">DUF397 domain-containing protein</fullName>
    </recommendedName>
</protein>
<dbReference type="InterPro" id="IPR007278">
    <property type="entry name" value="DUF397"/>
</dbReference>